<dbReference type="AlphaFoldDB" id="A0A562UXE3"/>
<reference evidence="1 2" key="1">
    <citation type="submission" date="2019-07" db="EMBL/GenBank/DDBJ databases">
        <title>Genomic Encyclopedia of Archaeal and Bacterial Type Strains, Phase II (KMG-II): from individual species to whole genera.</title>
        <authorList>
            <person name="Goeker M."/>
        </authorList>
    </citation>
    <scope>NUCLEOTIDE SEQUENCE [LARGE SCALE GENOMIC DNA]</scope>
    <source>
        <strain evidence="1 2">ATCC BAA-2084</strain>
    </source>
</reference>
<dbReference type="Proteomes" id="UP000320547">
    <property type="component" value="Unassembled WGS sequence"/>
</dbReference>
<evidence type="ECO:0000313" key="1">
    <source>
        <dbReference type="EMBL" id="TWJ10253.1"/>
    </source>
</evidence>
<sequence length="241" mass="25943">MHGPGPSGVQPENARDVGPYRLRSSGVRCVTPLKTTVGDDHHFPMWGQKFFLEIKMRKIVMVPAIAAASLTVAGCGGEAATDATSDVAPITAEEVAAAQQGWGEGIVNIGKVYSEGGDFAAAATDHINTFYAYEDGNEILFKPTLAAEDQFRGTFDEALSYFIGTEGTEDGGFAIAPYTAVRWENEGTIIDEDSAMAMGNYYFTNTEGNETKVEYTFGYTRNEAGELVINLHHSSLPFSAE</sequence>
<protein>
    <recommendedName>
        <fullName evidence="3">Phosphoribosyl-AMP cyclohydrolase</fullName>
    </recommendedName>
</protein>
<evidence type="ECO:0008006" key="3">
    <source>
        <dbReference type="Google" id="ProtNLM"/>
    </source>
</evidence>
<evidence type="ECO:0000313" key="2">
    <source>
        <dbReference type="Proteomes" id="UP000320547"/>
    </source>
</evidence>
<dbReference type="Gene3D" id="3.10.450.50">
    <property type="match status" value="1"/>
</dbReference>
<organism evidence="1 2">
    <name type="scientific">Altererythrobacter ishigakiensis</name>
    <dbReference type="NCBI Taxonomy" id="476157"/>
    <lineage>
        <taxon>Bacteria</taxon>
        <taxon>Pseudomonadati</taxon>
        <taxon>Pseudomonadota</taxon>
        <taxon>Alphaproteobacteria</taxon>
        <taxon>Sphingomonadales</taxon>
        <taxon>Erythrobacteraceae</taxon>
        <taxon>Altererythrobacter</taxon>
    </lineage>
</organism>
<name>A0A562UXE3_9SPHN</name>
<keyword evidence="2" id="KW-1185">Reference proteome</keyword>
<proteinExistence type="predicted"/>
<dbReference type="EMBL" id="VLLK01000001">
    <property type="protein sequence ID" value="TWJ10253.1"/>
    <property type="molecule type" value="Genomic_DNA"/>
</dbReference>
<dbReference type="STRING" id="476157.GCA_001663155_01442"/>
<accession>A0A562UXE3</accession>
<comment type="caution">
    <text evidence="1">The sequence shown here is derived from an EMBL/GenBank/DDBJ whole genome shotgun (WGS) entry which is preliminary data.</text>
</comment>
<gene>
    <name evidence="1" type="ORF">JN10_1914</name>
</gene>